<dbReference type="OrthoDB" id="9796039at2"/>
<dbReference type="Pfam" id="PF12867">
    <property type="entry name" value="DinB_2"/>
    <property type="match status" value="1"/>
</dbReference>
<dbReference type="SUPFAM" id="SSF109854">
    <property type="entry name" value="DinB/YfiT-like putative metalloenzymes"/>
    <property type="match status" value="1"/>
</dbReference>
<keyword evidence="2" id="KW-0378">Hydrolase</keyword>
<name>A0A239Y9Z2_9STAP</name>
<dbReference type="InterPro" id="IPR034660">
    <property type="entry name" value="DinB/YfiT-like"/>
</dbReference>
<dbReference type="AlphaFoldDB" id="A0A239Y9Z2"/>
<dbReference type="Proteomes" id="UP000242084">
    <property type="component" value="Chromosome 1"/>
</dbReference>
<gene>
    <name evidence="2" type="primary">yfiT</name>
    <name evidence="2" type="ORF">SAMEA4384403_00178</name>
</gene>
<keyword evidence="3" id="KW-1185">Reference proteome</keyword>
<feature type="domain" description="DinB-like" evidence="1">
    <location>
        <begin position="33"/>
        <end position="164"/>
    </location>
</feature>
<dbReference type="NCBIfam" id="NF009807">
    <property type="entry name" value="PRK13291.1"/>
    <property type="match status" value="1"/>
</dbReference>
<dbReference type="GO" id="GO:0016787">
    <property type="term" value="F:hydrolase activity"/>
    <property type="evidence" value="ECO:0007669"/>
    <property type="project" value="UniProtKB-KW"/>
</dbReference>
<sequence length="171" mass="19666">MDVKLPIGELQMPEPVTMDHIQQWLNEIGNYANKLRKTVDGLSSEALNSKYREGSWDVRQLVHHIADCQLNMYQRLKLALTDDSKPTVPAFDQEKWINTPDNKLPIEASIRMIEGINEHIVAIGRELDESDLKRKFTHVENGEVTVAFKLAKLSWHEEHHLAHIKLALAQE</sequence>
<dbReference type="RefSeq" id="WP_095085451.1">
    <property type="nucleotide sequence ID" value="NZ_BMDM01000009.1"/>
</dbReference>
<dbReference type="EC" id="3.-.-.-" evidence="2"/>
<accession>A0A239Y9Z2</accession>
<evidence type="ECO:0000313" key="3">
    <source>
        <dbReference type="Proteomes" id="UP000242084"/>
    </source>
</evidence>
<reference evidence="2 3" key="1">
    <citation type="submission" date="2017-06" db="EMBL/GenBank/DDBJ databases">
        <authorList>
            <consortium name="Pathogen Informatics"/>
        </authorList>
    </citation>
    <scope>NUCLEOTIDE SEQUENCE [LARGE SCALE GENOMIC DNA]</scope>
    <source>
        <strain evidence="2 3">NCTC13839</strain>
    </source>
</reference>
<organism evidence="2 3">
    <name type="scientific">Mammaliicoccus stepanovicii</name>
    <dbReference type="NCBI Taxonomy" id="643214"/>
    <lineage>
        <taxon>Bacteria</taxon>
        <taxon>Bacillati</taxon>
        <taxon>Bacillota</taxon>
        <taxon>Bacilli</taxon>
        <taxon>Bacillales</taxon>
        <taxon>Staphylococcaceae</taxon>
        <taxon>Mammaliicoccus</taxon>
    </lineage>
</organism>
<dbReference type="EMBL" id="LT906462">
    <property type="protein sequence ID" value="SNV55677.1"/>
    <property type="molecule type" value="Genomic_DNA"/>
</dbReference>
<dbReference type="KEGG" id="sste:SAMEA4384403_0178"/>
<evidence type="ECO:0000259" key="1">
    <source>
        <dbReference type="Pfam" id="PF12867"/>
    </source>
</evidence>
<protein>
    <submittedName>
        <fullName evidence="2">Metal-dependent hydrolase</fullName>
        <ecNumber evidence="2">3.-.-.-</ecNumber>
    </submittedName>
</protein>
<dbReference type="Gene3D" id="1.20.120.450">
    <property type="entry name" value="dinb family like domain"/>
    <property type="match status" value="1"/>
</dbReference>
<dbReference type="InterPro" id="IPR024775">
    <property type="entry name" value="DinB-like"/>
</dbReference>
<proteinExistence type="predicted"/>
<evidence type="ECO:0000313" key="2">
    <source>
        <dbReference type="EMBL" id="SNV55677.1"/>
    </source>
</evidence>